<comment type="caution">
    <text evidence="3">The sequence shown here is derived from an EMBL/GenBank/DDBJ whole genome shotgun (WGS) entry which is preliminary data.</text>
</comment>
<proteinExistence type="predicted"/>
<dbReference type="RefSeq" id="WP_386664092.1">
    <property type="nucleotide sequence ID" value="NZ_JBHLTG010000001.1"/>
</dbReference>
<gene>
    <name evidence="3" type="ORF">ACFFGH_01075</name>
</gene>
<keyword evidence="2" id="KW-0812">Transmembrane</keyword>
<reference evidence="3 4" key="1">
    <citation type="submission" date="2024-09" db="EMBL/GenBank/DDBJ databases">
        <authorList>
            <person name="Sun Q."/>
            <person name="Mori K."/>
        </authorList>
    </citation>
    <scope>NUCLEOTIDE SEQUENCE [LARGE SCALE GENOMIC DNA]</scope>
    <source>
        <strain evidence="3 4">KCTC 23076</strain>
    </source>
</reference>
<evidence type="ECO:0000256" key="1">
    <source>
        <dbReference type="SAM" id="MobiDB-lite"/>
    </source>
</evidence>
<feature type="transmembrane region" description="Helical" evidence="2">
    <location>
        <begin position="26"/>
        <end position="45"/>
    </location>
</feature>
<keyword evidence="4" id="KW-1185">Reference proteome</keyword>
<name>A0ABV6RHH9_9GAMM</name>
<feature type="region of interest" description="Disordered" evidence="1">
    <location>
        <begin position="78"/>
        <end position="97"/>
    </location>
</feature>
<accession>A0ABV6RHH9</accession>
<keyword evidence="2" id="KW-1133">Transmembrane helix</keyword>
<dbReference type="EMBL" id="JBHLTG010000001">
    <property type="protein sequence ID" value="MFC0676442.1"/>
    <property type="molecule type" value="Genomic_DNA"/>
</dbReference>
<evidence type="ECO:0000313" key="3">
    <source>
        <dbReference type="EMBL" id="MFC0676442.1"/>
    </source>
</evidence>
<keyword evidence="2" id="KW-0472">Membrane</keyword>
<evidence type="ECO:0000256" key="2">
    <source>
        <dbReference type="SAM" id="Phobius"/>
    </source>
</evidence>
<protein>
    <submittedName>
        <fullName evidence="3">Uncharacterized protein</fullName>
    </submittedName>
</protein>
<sequence length="97" mass="10214">MPWLYLLVALAALVGAFNTTSVALLMVCLLAAAAALLAWVMGLLAQRVGSRSRDEAAMIDPVELHRLREQAEARRLAAAAESGLGATGTGTQAEPRR</sequence>
<organism evidence="3 4">
    <name type="scientific">Lysobacter korlensis</name>
    <dbReference type="NCBI Taxonomy" id="553636"/>
    <lineage>
        <taxon>Bacteria</taxon>
        <taxon>Pseudomonadati</taxon>
        <taxon>Pseudomonadota</taxon>
        <taxon>Gammaproteobacteria</taxon>
        <taxon>Lysobacterales</taxon>
        <taxon>Lysobacteraceae</taxon>
        <taxon>Lysobacter</taxon>
    </lineage>
</organism>
<dbReference type="Proteomes" id="UP001589896">
    <property type="component" value="Unassembled WGS sequence"/>
</dbReference>
<evidence type="ECO:0000313" key="4">
    <source>
        <dbReference type="Proteomes" id="UP001589896"/>
    </source>
</evidence>